<dbReference type="EMBL" id="JAQQAL010000009">
    <property type="protein sequence ID" value="MDC7225734.1"/>
    <property type="molecule type" value="Genomic_DNA"/>
</dbReference>
<evidence type="ECO:0000313" key="3">
    <source>
        <dbReference type="Proteomes" id="UP001221217"/>
    </source>
</evidence>
<protein>
    <submittedName>
        <fullName evidence="2">Uncharacterized protein</fullName>
    </submittedName>
</protein>
<feature type="coiled-coil region" evidence="1">
    <location>
        <begin position="229"/>
        <end position="263"/>
    </location>
</feature>
<reference evidence="2 3" key="1">
    <citation type="submission" date="2022-12" db="EMBL/GenBank/DDBJ databases">
        <title>Metagenome assembled genome from gulf of manar.</title>
        <authorList>
            <person name="Kohli P."/>
            <person name="Pk S."/>
            <person name="Venkata Ramana C."/>
            <person name="Sasikala C."/>
        </authorList>
    </citation>
    <scope>NUCLEOTIDE SEQUENCE [LARGE SCALE GENOMIC DNA]</scope>
    <source>
        <strain evidence="2">JB008</strain>
    </source>
</reference>
<gene>
    <name evidence="2" type="ORF">PQJ61_03095</name>
</gene>
<dbReference type="Proteomes" id="UP001221217">
    <property type="component" value="Unassembled WGS sequence"/>
</dbReference>
<evidence type="ECO:0000313" key="2">
    <source>
        <dbReference type="EMBL" id="MDC7225734.1"/>
    </source>
</evidence>
<organism evidence="2 3">
    <name type="scientific">Candidatus Thalassospirochaeta sargassi</name>
    <dbReference type="NCBI Taxonomy" id="3119039"/>
    <lineage>
        <taxon>Bacteria</taxon>
        <taxon>Pseudomonadati</taxon>
        <taxon>Spirochaetota</taxon>
        <taxon>Spirochaetia</taxon>
        <taxon>Spirochaetales</taxon>
        <taxon>Spirochaetaceae</taxon>
        <taxon>Candidatus Thalassospirochaeta</taxon>
    </lineage>
</organism>
<proteinExistence type="predicted"/>
<comment type="caution">
    <text evidence="2">The sequence shown here is derived from an EMBL/GenBank/DDBJ whole genome shotgun (WGS) entry which is preliminary data.</text>
</comment>
<sequence>MNQDQVKEILLQIEEDVEEFFVIFSGKSSTKVNGLYHPDSREIIIHNKNFENDQLLLYTAIHEYAHHVHITRSPIPVGSRAHTIEFRRIFHELLNVAEQKGFVRNVFEADQDFAVLTESIKKNMIGPQGELARKLGEAFIQAQSLCEAKGYRFEDYIERVLQFDTTTARTLMKARSFELPAELGYENMKLVASVADSDNREVLKSSLMGGSSRDTAKFSIKKPEAEDPITRLLKEKKRIEKTIDSLSKKLEQVNMNLEKIEVEQ</sequence>
<dbReference type="AlphaFoldDB" id="A0AAJ1IAM2"/>
<accession>A0AAJ1IAM2</accession>
<keyword evidence="1" id="KW-0175">Coiled coil</keyword>
<name>A0AAJ1IAM2_9SPIO</name>
<evidence type="ECO:0000256" key="1">
    <source>
        <dbReference type="SAM" id="Coils"/>
    </source>
</evidence>